<keyword evidence="1" id="KW-0808">Transferase</keyword>
<reference evidence="2 3" key="1">
    <citation type="submission" date="2014-03" db="EMBL/GenBank/DDBJ databases">
        <title>Draft Genome Sequences of Four Burkholderia Strains.</title>
        <authorList>
            <person name="Liu X.Y."/>
            <person name="Li C.X."/>
            <person name="Xu J.H."/>
        </authorList>
    </citation>
    <scope>NUCLEOTIDE SEQUENCE [LARGE SCALE GENOMIC DNA]</scope>
    <source>
        <strain evidence="2 3">R27</strain>
    </source>
</reference>
<keyword evidence="1" id="KW-0012">Acyltransferase</keyword>
<dbReference type="InterPro" id="IPR039369">
    <property type="entry name" value="LacA-like"/>
</dbReference>
<dbReference type="SUPFAM" id="SSF51161">
    <property type="entry name" value="Trimeric LpxA-like enzymes"/>
    <property type="match status" value="1"/>
</dbReference>
<gene>
    <name evidence="2" type="ORF">BG57_28410</name>
</gene>
<evidence type="ECO:0000256" key="1">
    <source>
        <dbReference type="RuleBase" id="RU367021"/>
    </source>
</evidence>
<evidence type="ECO:0000313" key="2">
    <source>
        <dbReference type="EMBL" id="KDR26141.1"/>
    </source>
</evidence>
<dbReference type="AlphaFoldDB" id="A0A069NMC6"/>
<dbReference type="Pfam" id="PF00132">
    <property type="entry name" value="Hexapep"/>
    <property type="match status" value="1"/>
</dbReference>
<accession>A0A069NMC6</accession>
<dbReference type="InterPro" id="IPR001451">
    <property type="entry name" value="Hexapep"/>
</dbReference>
<name>A0A069NMC6_9BURK</name>
<protein>
    <recommendedName>
        <fullName evidence="1">Acetyltransferase</fullName>
        <ecNumber evidence="1">2.3.1.-</ecNumber>
    </recommendedName>
</protein>
<sequence length="64" mass="6498">MEAPSGSGGSAHVMPGVEIGDGAVVGSGSVVTRSLPANILAARAPLQAIRGITEKDKLRFEVRL</sequence>
<dbReference type="EMBL" id="JFHE01000060">
    <property type="protein sequence ID" value="KDR26141.1"/>
    <property type="molecule type" value="Genomic_DNA"/>
</dbReference>
<dbReference type="eggNOG" id="COG0110">
    <property type="taxonomic scope" value="Bacteria"/>
</dbReference>
<dbReference type="PANTHER" id="PTHR43017">
    <property type="entry name" value="GALACTOSIDE O-ACETYLTRANSFERASE"/>
    <property type="match status" value="1"/>
</dbReference>
<dbReference type="STRING" id="1071679.BG57_28410"/>
<dbReference type="Gene3D" id="2.160.10.10">
    <property type="entry name" value="Hexapeptide repeat proteins"/>
    <property type="match status" value="1"/>
</dbReference>
<proteinExistence type="inferred from homology"/>
<dbReference type="InterPro" id="IPR011004">
    <property type="entry name" value="Trimer_LpxA-like_sf"/>
</dbReference>
<dbReference type="PANTHER" id="PTHR43017:SF1">
    <property type="entry name" value="ACETYLTRANSFERASE YJL218W-RELATED"/>
    <property type="match status" value="1"/>
</dbReference>
<comment type="caution">
    <text evidence="2">The sequence shown here is derived from an EMBL/GenBank/DDBJ whole genome shotgun (WGS) entry which is preliminary data.</text>
</comment>
<comment type="similarity">
    <text evidence="1">Belongs to the transferase hexapeptide repeat family.</text>
</comment>
<dbReference type="GO" id="GO:0008870">
    <property type="term" value="F:galactoside O-acetyltransferase activity"/>
    <property type="evidence" value="ECO:0007669"/>
    <property type="project" value="TreeGrafter"/>
</dbReference>
<evidence type="ECO:0000313" key="3">
    <source>
        <dbReference type="Proteomes" id="UP000027439"/>
    </source>
</evidence>
<organism evidence="2 3">
    <name type="scientific">Caballeronia grimmiae</name>
    <dbReference type="NCBI Taxonomy" id="1071679"/>
    <lineage>
        <taxon>Bacteria</taxon>
        <taxon>Pseudomonadati</taxon>
        <taxon>Pseudomonadota</taxon>
        <taxon>Betaproteobacteria</taxon>
        <taxon>Burkholderiales</taxon>
        <taxon>Burkholderiaceae</taxon>
        <taxon>Caballeronia</taxon>
    </lineage>
</organism>
<dbReference type="Proteomes" id="UP000027439">
    <property type="component" value="Unassembled WGS sequence"/>
</dbReference>
<dbReference type="EC" id="2.3.1.-" evidence="1"/>